<evidence type="ECO:0000256" key="2">
    <source>
        <dbReference type="SAM" id="MobiDB-lite"/>
    </source>
</evidence>
<proteinExistence type="predicted"/>
<reference evidence="3" key="1">
    <citation type="journal article" date="2023" name="Mol. Phylogenet. Evol.">
        <title>Genome-scale phylogeny and comparative genomics of the fungal order Sordariales.</title>
        <authorList>
            <person name="Hensen N."/>
            <person name="Bonometti L."/>
            <person name="Westerberg I."/>
            <person name="Brannstrom I.O."/>
            <person name="Guillou S."/>
            <person name="Cros-Aarteil S."/>
            <person name="Calhoun S."/>
            <person name="Haridas S."/>
            <person name="Kuo A."/>
            <person name="Mondo S."/>
            <person name="Pangilinan J."/>
            <person name="Riley R."/>
            <person name="LaButti K."/>
            <person name="Andreopoulos B."/>
            <person name="Lipzen A."/>
            <person name="Chen C."/>
            <person name="Yan M."/>
            <person name="Daum C."/>
            <person name="Ng V."/>
            <person name="Clum A."/>
            <person name="Steindorff A."/>
            <person name="Ohm R.A."/>
            <person name="Martin F."/>
            <person name="Silar P."/>
            <person name="Natvig D.O."/>
            <person name="Lalanne C."/>
            <person name="Gautier V."/>
            <person name="Ament-Velasquez S.L."/>
            <person name="Kruys A."/>
            <person name="Hutchinson M.I."/>
            <person name="Powell A.J."/>
            <person name="Barry K."/>
            <person name="Miller A.N."/>
            <person name="Grigoriev I.V."/>
            <person name="Debuchy R."/>
            <person name="Gladieux P."/>
            <person name="Hiltunen Thoren M."/>
            <person name="Johannesson H."/>
        </authorList>
    </citation>
    <scope>NUCLEOTIDE SEQUENCE</scope>
    <source>
        <strain evidence="3">CBS 955.72</strain>
    </source>
</reference>
<feature type="compositionally biased region" description="Low complexity" evidence="2">
    <location>
        <begin position="478"/>
        <end position="487"/>
    </location>
</feature>
<accession>A0AAJ0H8A2</accession>
<feature type="compositionally biased region" description="Gly residues" evidence="2">
    <location>
        <begin position="492"/>
        <end position="501"/>
    </location>
</feature>
<feature type="coiled-coil region" evidence="1">
    <location>
        <begin position="27"/>
        <end position="57"/>
    </location>
</feature>
<feature type="region of interest" description="Disordered" evidence="2">
    <location>
        <begin position="445"/>
        <end position="501"/>
    </location>
</feature>
<dbReference type="EMBL" id="JAUIQD010000007">
    <property type="protein sequence ID" value="KAK3343640.1"/>
    <property type="molecule type" value="Genomic_DNA"/>
</dbReference>
<gene>
    <name evidence="3" type="ORF">B0T25DRAFT_554841</name>
</gene>
<evidence type="ECO:0000313" key="4">
    <source>
        <dbReference type="Proteomes" id="UP001275084"/>
    </source>
</evidence>
<evidence type="ECO:0000256" key="1">
    <source>
        <dbReference type="SAM" id="Coils"/>
    </source>
</evidence>
<feature type="compositionally biased region" description="Polar residues" evidence="2">
    <location>
        <begin position="345"/>
        <end position="355"/>
    </location>
</feature>
<sequence length="501" mass="54961">MSREQDHGKVVARLITDLCENKSMVHITGVLEQNTELQEENQNLKTANNLYDRKIAQYVGQHDAMKSQFDAKNSELHGLHKEKNALLNQQSLLNSKHNLATRELIEVKKELARLRNFAVELTPFKPDATESLLNGLFSKARSLAEGFFGVDFAEEALTDLSSWDTLRGHDALKKNMIPLPLNNTVIGKQMRTAAFLAIMAAELHRYIFQPAYVIEEADELCEVLSDLAKEATEQEAYVRSVLLAAFRGKQAHEALHRRLERTTDTIFSFVGGFFNSTVKNTLRSSLAELCRDSCNEWQRIQLLKEKIEPRFDFIHDPDEWRPLIFRMPGLVSPPTPAAAKAQQQNGSVPPNATNKRSGKQGQQQAAKPPPEEEAGPDLANSVIWPSFWVASLIQYDDETALARGYVLCESQIIAAKEEEKMQVFPSTRRAARRDVRRLRTMSTGAMGQVGMGPPSSSGGEVSVVGTGPAAPPGGGAAAPGAANANGASFLSGKGGGGQKSG</sequence>
<evidence type="ECO:0000313" key="3">
    <source>
        <dbReference type="EMBL" id="KAK3343640.1"/>
    </source>
</evidence>
<keyword evidence="4" id="KW-1185">Reference proteome</keyword>
<feature type="compositionally biased region" description="Low complexity" evidence="2">
    <location>
        <begin position="451"/>
        <end position="468"/>
    </location>
</feature>
<evidence type="ECO:0008006" key="5">
    <source>
        <dbReference type="Google" id="ProtNLM"/>
    </source>
</evidence>
<organism evidence="3 4">
    <name type="scientific">Lasiosphaeria hispida</name>
    <dbReference type="NCBI Taxonomy" id="260671"/>
    <lineage>
        <taxon>Eukaryota</taxon>
        <taxon>Fungi</taxon>
        <taxon>Dikarya</taxon>
        <taxon>Ascomycota</taxon>
        <taxon>Pezizomycotina</taxon>
        <taxon>Sordariomycetes</taxon>
        <taxon>Sordariomycetidae</taxon>
        <taxon>Sordariales</taxon>
        <taxon>Lasiosphaeriaceae</taxon>
        <taxon>Lasiosphaeria</taxon>
    </lineage>
</organism>
<keyword evidence="1" id="KW-0175">Coiled coil</keyword>
<name>A0AAJ0H8A2_9PEZI</name>
<comment type="caution">
    <text evidence="3">The sequence shown here is derived from an EMBL/GenBank/DDBJ whole genome shotgun (WGS) entry which is preliminary data.</text>
</comment>
<dbReference type="AlphaFoldDB" id="A0AAJ0H8A2"/>
<feature type="region of interest" description="Disordered" evidence="2">
    <location>
        <begin position="334"/>
        <end position="378"/>
    </location>
</feature>
<dbReference type="Proteomes" id="UP001275084">
    <property type="component" value="Unassembled WGS sequence"/>
</dbReference>
<protein>
    <recommendedName>
        <fullName evidence="5">MEI5 protein</fullName>
    </recommendedName>
</protein>
<reference evidence="3" key="2">
    <citation type="submission" date="2023-06" db="EMBL/GenBank/DDBJ databases">
        <authorList>
            <consortium name="Lawrence Berkeley National Laboratory"/>
            <person name="Haridas S."/>
            <person name="Hensen N."/>
            <person name="Bonometti L."/>
            <person name="Westerberg I."/>
            <person name="Brannstrom I.O."/>
            <person name="Guillou S."/>
            <person name="Cros-Aarteil S."/>
            <person name="Calhoun S."/>
            <person name="Kuo A."/>
            <person name="Mondo S."/>
            <person name="Pangilinan J."/>
            <person name="Riley R."/>
            <person name="Labutti K."/>
            <person name="Andreopoulos B."/>
            <person name="Lipzen A."/>
            <person name="Chen C."/>
            <person name="Yanf M."/>
            <person name="Daum C."/>
            <person name="Ng V."/>
            <person name="Clum A."/>
            <person name="Steindorff A."/>
            <person name="Ohm R."/>
            <person name="Martin F."/>
            <person name="Silar P."/>
            <person name="Natvig D."/>
            <person name="Lalanne C."/>
            <person name="Gautier V."/>
            <person name="Ament-Velasquez S.L."/>
            <person name="Kruys A."/>
            <person name="Hutchinson M.I."/>
            <person name="Powell A.J."/>
            <person name="Barry K."/>
            <person name="Miller A.N."/>
            <person name="Grigoriev I.V."/>
            <person name="Debuchy R."/>
            <person name="Gladieux P."/>
            <person name="Thoren M.H."/>
            <person name="Johannesson H."/>
        </authorList>
    </citation>
    <scope>NUCLEOTIDE SEQUENCE</scope>
    <source>
        <strain evidence="3">CBS 955.72</strain>
    </source>
</reference>